<name>A0ABN0K6D9_ACICA</name>
<gene>
    <name evidence="1" type="ORF">F936_02110</name>
</gene>
<evidence type="ECO:0000313" key="1">
    <source>
        <dbReference type="EMBL" id="ENV99027.1"/>
    </source>
</evidence>
<dbReference type="EMBL" id="APQI01000004">
    <property type="protein sequence ID" value="ENV99027.1"/>
    <property type="molecule type" value="Genomic_DNA"/>
</dbReference>
<dbReference type="RefSeq" id="WP_005047295.1">
    <property type="nucleotide sequence ID" value="NZ_KB849780.1"/>
</dbReference>
<proteinExistence type="predicted"/>
<reference evidence="1 2" key="1">
    <citation type="submission" date="2013-02" db="EMBL/GenBank/DDBJ databases">
        <title>The Genome Sequence of Acinetobacter calcoaceticus CIP 81.8.</title>
        <authorList>
            <consortium name="The Broad Institute Genome Sequencing Platform"/>
            <consortium name="The Broad Institute Genome Sequencing Center for Infectious Disease"/>
            <person name="Cerqueira G."/>
            <person name="Feldgarden M."/>
            <person name="Courvalin P."/>
            <person name="Perichon B."/>
            <person name="Grillot-Courvalin C."/>
            <person name="Clermont D."/>
            <person name="Rocha E."/>
            <person name="Yoon E.-J."/>
            <person name="Nemec A."/>
            <person name="Walker B."/>
            <person name="Young S.K."/>
            <person name="Zeng Q."/>
            <person name="Gargeya S."/>
            <person name="Fitzgerald M."/>
            <person name="Haas B."/>
            <person name="Abouelleil A."/>
            <person name="Alvarado L."/>
            <person name="Arachchi H.M."/>
            <person name="Berlin A.M."/>
            <person name="Chapman S.B."/>
            <person name="Dewar J."/>
            <person name="Goldberg J."/>
            <person name="Griggs A."/>
            <person name="Gujja S."/>
            <person name="Hansen M."/>
            <person name="Howarth C."/>
            <person name="Imamovic A."/>
            <person name="Larimer J."/>
            <person name="McCowan C."/>
            <person name="Murphy C."/>
            <person name="Neiman D."/>
            <person name="Pearson M."/>
            <person name="Priest M."/>
            <person name="Roberts A."/>
            <person name="Saif S."/>
            <person name="Shea T."/>
            <person name="Sisk P."/>
            <person name="Sykes S."/>
            <person name="Wortman J."/>
            <person name="Nusbaum C."/>
            <person name="Birren B."/>
        </authorList>
    </citation>
    <scope>NUCLEOTIDE SEQUENCE [LARGE SCALE GENOMIC DNA]</scope>
    <source>
        <strain evidence="1 2">CIP 81.8</strain>
    </source>
</reference>
<evidence type="ECO:0000313" key="2">
    <source>
        <dbReference type="Proteomes" id="UP000013024"/>
    </source>
</evidence>
<sequence length="300" mass="35353">MILDIPTKEDFYITADHMVQEAWEKVANLAYDYIYYSDACETSKEEEDNCYKYWDFARPKLISAFILVIQSVEFRLKGLIAEISPYLLIANTAKNLPKLDKNGDMSFSQFHTIDAQDLIRVYETFSDKKLSNSFAPWFQEIRSLRNMFMHTVDKKSDISPELIFKSIITAHKELNFNGLHWIQHRYRYKSAHSDGGHKLIDGEPGEIFEMLQTHYELAGAISSCSSEMVKDCFDFDKERESFFCKNCISIMMKSEFFDTKHIDYCVGTVQYKRKKNKYLCIFCLDEQEHRTVDIWEDLDF</sequence>
<protein>
    <submittedName>
        <fullName evidence="1">Uncharacterized protein</fullName>
    </submittedName>
</protein>
<dbReference type="GeneID" id="92919519"/>
<accession>A0ABN0K6D9</accession>
<organism evidence="1 2">
    <name type="scientific">Acinetobacter calcoaceticus DSM 30006 = CIP 81.8</name>
    <dbReference type="NCBI Taxonomy" id="981331"/>
    <lineage>
        <taxon>Bacteria</taxon>
        <taxon>Pseudomonadati</taxon>
        <taxon>Pseudomonadota</taxon>
        <taxon>Gammaproteobacteria</taxon>
        <taxon>Moraxellales</taxon>
        <taxon>Moraxellaceae</taxon>
        <taxon>Acinetobacter</taxon>
        <taxon>Acinetobacter calcoaceticus/baumannii complex</taxon>
    </lineage>
</organism>
<dbReference type="Proteomes" id="UP000013024">
    <property type="component" value="Unassembled WGS sequence"/>
</dbReference>
<comment type="caution">
    <text evidence="1">The sequence shown here is derived from an EMBL/GenBank/DDBJ whole genome shotgun (WGS) entry which is preliminary data.</text>
</comment>
<keyword evidence="2" id="KW-1185">Reference proteome</keyword>